<evidence type="ECO:0000256" key="4">
    <source>
        <dbReference type="ARBA" id="ARBA00004496"/>
    </source>
</evidence>
<evidence type="ECO:0000313" key="16">
    <source>
        <dbReference type="Proteomes" id="UP000604825"/>
    </source>
</evidence>
<evidence type="ECO:0000256" key="7">
    <source>
        <dbReference type="ARBA" id="ARBA00022490"/>
    </source>
</evidence>
<evidence type="ECO:0000256" key="1">
    <source>
        <dbReference type="ARBA" id="ARBA00004123"/>
    </source>
</evidence>
<reference evidence="15" key="1">
    <citation type="submission" date="2020-10" db="EMBL/GenBank/DDBJ databases">
        <authorList>
            <person name="Han B."/>
            <person name="Lu T."/>
            <person name="Zhao Q."/>
            <person name="Huang X."/>
            <person name="Zhao Y."/>
        </authorList>
    </citation>
    <scope>NUCLEOTIDE SEQUENCE</scope>
</reference>
<dbReference type="GO" id="GO:0016020">
    <property type="term" value="C:membrane"/>
    <property type="evidence" value="ECO:0007669"/>
    <property type="project" value="UniProtKB-SubCell"/>
</dbReference>
<dbReference type="PANTHER" id="PTHR36023">
    <property type="entry name" value="ARGOS-LIKE PROTEIN"/>
    <property type="match status" value="1"/>
</dbReference>
<keyword evidence="9" id="KW-0256">Endoplasmic reticulum</keyword>
<dbReference type="InterPro" id="IPR037468">
    <property type="entry name" value="ARGOS/ARL/OSR1"/>
</dbReference>
<dbReference type="EMBL" id="CAJGYO010000017">
    <property type="protein sequence ID" value="CAD6333797.1"/>
    <property type="molecule type" value="Genomic_DNA"/>
</dbReference>
<protein>
    <submittedName>
        <fullName evidence="15">Uncharacterized protein</fullName>
    </submittedName>
</protein>
<evidence type="ECO:0000256" key="8">
    <source>
        <dbReference type="ARBA" id="ARBA00022692"/>
    </source>
</evidence>
<keyword evidence="12" id="KW-0539">Nucleus</keyword>
<dbReference type="PANTHER" id="PTHR36023:SF4">
    <property type="entry name" value="AUXIN REGULATED GENE INVOLVED IN ORGAN SIZE 4"/>
    <property type="match status" value="1"/>
</dbReference>
<keyword evidence="8 14" id="KW-0812">Transmembrane</keyword>
<dbReference type="GO" id="GO:0005783">
    <property type="term" value="C:endoplasmic reticulum"/>
    <property type="evidence" value="ECO:0007669"/>
    <property type="project" value="UniProtKB-SubCell"/>
</dbReference>
<evidence type="ECO:0000313" key="15">
    <source>
        <dbReference type="EMBL" id="CAD6333797.1"/>
    </source>
</evidence>
<accession>A0A811RV73</accession>
<evidence type="ECO:0000256" key="10">
    <source>
        <dbReference type="ARBA" id="ARBA00022989"/>
    </source>
</evidence>
<name>A0A811RV73_9POAL</name>
<evidence type="ECO:0000256" key="3">
    <source>
        <dbReference type="ARBA" id="ARBA00004240"/>
    </source>
</evidence>
<comment type="similarity">
    <text evidence="5">Belongs to the plant organ size related (OSR) protein family.</text>
</comment>
<keyword evidence="16" id="KW-1185">Reference proteome</keyword>
<dbReference type="GO" id="GO:0009725">
    <property type="term" value="P:response to hormone"/>
    <property type="evidence" value="ECO:0007669"/>
    <property type="project" value="UniProtKB-ARBA"/>
</dbReference>
<comment type="caution">
    <text evidence="15">The sequence shown here is derived from an EMBL/GenBank/DDBJ whole genome shotgun (WGS) entry which is preliminary data.</text>
</comment>
<feature type="transmembrane region" description="Helical" evidence="14">
    <location>
        <begin position="81"/>
        <end position="100"/>
    </location>
</feature>
<keyword evidence="10 14" id="KW-1133">Transmembrane helix</keyword>
<evidence type="ECO:0000256" key="6">
    <source>
        <dbReference type="ARBA" id="ARBA00022473"/>
    </source>
</evidence>
<dbReference type="Proteomes" id="UP000604825">
    <property type="component" value="Unassembled WGS sequence"/>
</dbReference>
<keyword evidence="11 14" id="KW-0472">Membrane</keyword>
<feature type="region of interest" description="Disordered" evidence="13">
    <location>
        <begin position="1"/>
        <end position="25"/>
    </location>
</feature>
<evidence type="ECO:0000256" key="13">
    <source>
        <dbReference type="SAM" id="MobiDB-lite"/>
    </source>
</evidence>
<evidence type="ECO:0000256" key="2">
    <source>
        <dbReference type="ARBA" id="ARBA00004141"/>
    </source>
</evidence>
<sequence length="114" mass="11408">MAAERKAGSRWPAGGSGGRMRGAEGGIGKLRGRQAKAARPVLAAPAGQGYFTAGLAALFLCLTALLVFLPLVLPPLPPPPLLLLLVPVGLMAVLLALALVPSDGRGAVASSCVC</sequence>
<evidence type="ECO:0000256" key="11">
    <source>
        <dbReference type="ARBA" id="ARBA00023136"/>
    </source>
</evidence>
<keyword evidence="7" id="KW-0963">Cytoplasm</keyword>
<organism evidence="15 16">
    <name type="scientific">Miscanthus lutarioriparius</name>
    <dbReference type="NCBI Taxonomy" id="422564"/>
    <lineage>
        <taxon>Eukaryota</taxon>
        <taxon>Viridiplantae</taxon>
        <taxon>Streptophyta</taxon>
        <taxon>Embryophyta</taxon>
        <taxon>Tracheophyta</taxon>
        <taxon>Spermatophyta</taxon>
        <taxon>Magnoliopsida</taxon>
        <taxon>Liliopsida</taxon>
        <taxon>Poales</taxon>
        <taxon>Poaceae</taxon>
        <taxon>PACMAD clade</taxon>
        <taxon>Panicoideae</taxon>
        <taxon>Andropogonodae</taxon>
        <taxon>Andropogoneae</taxon>
        <taxon>Saccharinae</taxon>
        <taxon>Miscanthus</taxon>
    </lineage>
</organism>
<dbReference type="GO" id="GO:0005634">
    <property type="term" value="C:nucleus"/>
    <property type="evidence" value="ECO:0007669"/>
    <property type="project" value="UniProtKB-SubCell"/>
</dbReference>
<evidence type="ECO:0000256" key="12">
    <source>
        <dbReference type="ARBA" id="ARBA00023242"/>
    </source>
</evidence>
<dbReference type="GO" id="GO:0046622">
    <property type="term" value="P:positive regulation of organ growth"/>
    <property type="evidence" value="ECO:0007669"/>
    <property type="project" value="InterPro"/>
</dbReference>
<proteinExistence type="inferred from homology"/>
<dbReference type="AlphaFoldDB" id="A0A811RV73"/>
<evidence type="ECO:0000256" key="9">
    <source>
        <dbReference type="ARBA" id="ARBA00022824"/>
    </source>
</evidence>
<comment type="subcellular location">
    <subcellularLocation>
        <location evidence="4">Cytoplasm</location>
    </subcellularLocation>
    <subcellularLocation>
        <location evidence="3">Endoplasmic reticulum</location>
    </subcellularLocation>
    <subcellularLocation>
        <location evidence="2">Membrane</location>
        <topology evidence="2">Multi-pass membrane protein</topology>
    </subcellularLocation>
    <subcellularLocation>
        <location evidence="1">Nucleus</location>
    </subcellularLocation>
</comment>
<gene>
    <name evidence="15" type="ORF">NCGR_LOCUS57895</name>
</gene>
<keyword evidence="6" id="KW-0217">Developmental protein</keyword>
<feature type="transmembrane region" description="Helical" evidence="14">
    <location>
        <begin position="49"/>
        <end position="69"/>
    </location>
</feature>
<feature type="compositionally biased region" description="Gly residues" evidence="13">
    <location>
        <begin position="14"/>
        <end position="25"/>
    </location>
</feature>
<evidence type="ECO:0000256" key="5">
    <source>
        <dbReference type="ARBA" id="ARBA00006891"/>
    </source>
</evidence>
<evidence type="ECO:0000256" key="14">
    <source>
        <dbReference type="SAM" id="Phobius"/>
    </source>
</evidence>